<reference evidence="4 5" key="1">
    <citation type="submission" date="2016-11" db="EMBL/GenBank/DDBJ databases">
        <authorList>
            <person name="Jaros S."/>
            <person name="Januszkiewicz K."/>
            <person name="Wedrychowicz H."/>
        </authorList>
    </citation>
    <scope>NUCLEOTIDE SEQUENCE [LARGE SCALE GENOMIC DNA]</scope>
</reference>
<name>A0A2X0MQL5_9BASI</name>
<dbReference type="SUPFAM" id="SSF48179">
    <property type="entry name" value="6-phosphogluconate dehydrogenase C-terminal domain-like"/>
    <property type="match status" value="2"/>
</dbReference>
<dbReference type="EC" id="1.3.1.13" evidence="2"/>
<dbReference type="InterPro" id="IPR012385">
    <property type="entry name" value="Prephenate_DH_fun"/>
</dbReference>
<dbReference type="STRING" id="796604.A0A2X0MQL5"/>
<dbReference type="GO" id="GO:0070403">
    <property type="term" value="F:NAD+ binding"/>
    <property type="evidence" value="ECO:0007669"/>
    <property type="project" value="TreeGrafter"/>
</dbReference>
<dbReference type="GO" id="GO:0004665">
    <property type="term" value="F:prephenate dehydrogenase (NADP+) activity"/>
    <property type="evidence" value="ECO:0007669"/>
    <property type="project" value="UniProtKB-UniRule"/>
</dbReference>
<dbReference type="PIRSF" id="PIRSF036510">
    <property type="entry name" value="PDH_fung"/>
    <property type="match status" value="1"/>
</dbReference>
<dbReference type="AlphaFoldDB" id="A0A2X0MQL5"/>
<keyword evidence="1 2" id="KW-0560">Oxidoreductase</keyword>
<dbReference type="InterPro" id="IPR003099">
    <property type="entry name" value="Prephen_DH"/>
</dbReference>
<protein>
    <recommendedName>
        <fullName evidence="2">Prephenate dehydrogenase [NADP(+)]</fullName>
        <shortName evidence="2">PRDH</shortName>
        <ecNumber evidence="2">1.3.1.13</ecNumber>
    </recommendedName>
</protein>
<evidence type="ECO:0000313" key="4">
    <source>
        <dbReference type="EMBL" id="SGZ31864.1"/>
    </source>
</evidence>
<evidence type="ECO:0000256" key="2">
    <source>
        <dbReference type="PIRNR" id="PIRNR036510"/>
    </source>
</evidence>
<evidence type="ECO:0000313" key="5">
    <source>
        <dbReference type="Proteomes" id="UP000249464"/>
    </source>
</evidence>
<dbReference type="PROSITE" id="PS51176">
    <property type="entry name" value="PDH_ADH"/>
    <property type="match status" value="1"/>
</dbReference>
<dbReference type="SUPFAM" id="SSF51735">
    <property type="entry name" value="NAD(P)-binding Rossmann-fold domains"/>
    <property type="match status" value="1"/>
</dbReference>
<dbReference type="PANTHER" id="PTHR21363:SF0">
    <property type="entry name" value="PREPHENATE DEHYDROGENASE [NADP(+)]"/>
    <property type="match status" value="1"/>
</dbReference>
<dbReference type="InterPro" id="IPR050812">
    <property type="entry name" value="Preph/Arog_dehydrog"/>
</dbReference>
<dbReference type="InterPro" id="IPR036291">
    <property type="entry name" value="NAD(P)-bd_dom_sf"/>
</dbReference>
<keyword evidence="2" id="KW-0827">Tyrosine biosynthesis</keyword>
<gene>
    <name evidence="4" type="primary">BQ5605_C042g12023</name>
    <name evidence="4" type="ORF">BQ5605_C042G12023</name>
</gene>
<dbReference type="Proteomes" id="UP000249464">
    <property type="component" value="Unassembled WGS sequence"/>
</dbReference>
<keyword evidence="5" id="KW-1185">Reference proteome</keyword>
<keyword evidence="2" id="KW-0057">Aromatic amino acid biosynthesis</keyword>
<dbReference type="FunFam" id="1.10.3660.10:FF:000004">
    <property type="entry name" value="Prephenate dehydrogenase [NADP(+)]"/>
    <property type="match status" value="1"/>
</dbReference>
<dbReference type="GO" id="GO:0008977">
    <property type="term" value="F:prephenate dehydrogenase (NAD+) activity"/>
    <property type="evidence" value="ECO:0007669"/>
    <property type="project" value="InterPro"/>
</dbReference>
<organism evidence="4 5">
    <name type="scientific">Microbotryum silenes-dioicae</name>
    <dbReference type="NCBI Taxonomy" id="796604"/>
    <lineage>
        <taxon>Eukaryota</taxon>
        <taxon>Fungi</taxon>
        <taxon>Dikarya</taxon>
        <taxon>Basidiomycota</taxon>
        <taxon>Pucciniomycotina</taxon>
        <taxon>Microbotryomycetes</taxon>
        <taxon>Microbotryales</taxon>
        <taxon>Microbotryaceae</taxon>
        <taxon>Microbotryum</taxon>
    </lineage>
</organism>
<comment type="pathway">
    <text evidence="2">Amino-acid biosynthesis; L-tyrosine biosynthesis; (4-hydroxyphenyl)pyruvate from prephenate (NADP(+) route): step 1/1.</text>
</comment>
<evidence type="ECO:0000256" key="1">
    <source>
        <dbReference type="ARBA" id="ARBA00023002"/>
    </source>
</evidence>
<proteinExistence type="inferred from homology"/>
<dbReference type="Gene3D" id="3.40.50.720">
    <property type="entry name" value="NAD(P)-binding Rossmann-like Domain"/>
    <property type="match status" value="1"/>
</dbReference>
<keyword evidence="2" id="KW-0028">Amino-acid biosynthesis</keyword>
<feature type="domain" description="Prephenate/arogenate dehydrogenase" evidence="3">
    <location>
        <begin position="10"/>
        <end position="298"/>
    </location>
</feature>
<comment type="catalytic activity">
    <reaction evidence="2">
        <text>prephenate + NADP(+) = 3-(4-hydroxyphenyl)pyruvate + CO2 + NADPH</text>
        <dbReference type="Rhea" id="RHEA:21640"/>
        <dbReference type="ChEBI" id="CHEBI:16526"/>
        <dbReference type="ChEBI" id="CHEBI:29934"/>
        <dbReference type="ChEBI" id="CHEBI:36242"/>
        <dbReference type="ChEBI" id="CHEBI:57783"/>
        <dbReference type="ChEBI" id="CHEBI:58349"/>
        <dbReference type="EC" id="1.3.1.13"/>
    </reaction>
</comment>
<dbReference type="GO" id="GO:0006571">
    <property type="term" value="P:tyrosine biosynthetic process"/>
    <property type="evidence" value="ECO:0007669"/>
    <property type="project" value="UniProtKB-UniRule"/>
</dbReference>
<dbReference type="Gene3D" id="1.10.3660.10">
    <property type="entry name" value="6-phosphogluconate dehydrogenase C-terminal like domain"/>
    <property type="match status" value="2"/>
</dbReference>
<dbReference type="EMBL" id="FQNC01000116">
    <property type="protein sequence ID" value="SGZ31864.1"/>
    <property type="molecule type" value="Genomic_DNA"/>
</dbReference>
<evidence type="ECO:0000259" key="3">
    <source>
        <dbReference type="PROSITE" id="PS51176"/>
    </source>
</evidence>
<comment type="similarity">
    <text evidence="2">Belongs to the prephenate/arogenate dehydrogenase family.</text>
</comment>
<dbReference type="PANTHER" id="PTHR21363">
    <property type="entry name" value="PREPHENATE DEHYDROGENASE"/>
    <property type="match status" value="1"/>
</dbReference>
<dbReference type="UniPathway" id="UPA00122">
    <property type="reaction ID" value="UER00962"/>
</dbReference>
<sequence>MAANTQSSRPIIGLIGMGEMGKMYAEALSKAGGSTVLDGRRIHVCDLPSKYYQLVEYCKGKPGLVPMVDGHHVSRSSDFIVYSVEAEYLDAVVKQYGPSTKMGAIVAGQTSVKAPERAAFDKHLPSDVKIVSIHSLHGPTVSPEGQALIIIQHRASQAEVRIVEQILAPLKSRYVHLTYDEHDEVTANTQAVTHAAFLTMGTAWRCMQSFPWETGRYIGGIEVVKINIALRIYAAKWHVYAGLAILNPTAKKQIKQYAQSVSELFKLMIIGKEDELRERVFAARDYVFTRDADGNSPAPILLSDKALDKFEIGAPEASPAPRANSHLSLLAMVDCWHALKIRPFDHLAIGATPVFRFWIGVAEYLFRSEERLEHAIHSAVNDITHRSDDAEFLVAARGWSECVGYGNFEAYRLRFEETAKFFEPRFEESRKQNAAMFKFLAEEPVRAAQGKVEPSS</sequence>
<keyword evidence="2" id="KW-0521">NADP</keyword>
<dbReference type="InterPro" id="IPR008927">
    <property type="entry name" value="6-PGluconate_DH-like_C_sf"/>
</dbReference>
<accession>A0A2X0MQL5</accession>